<evidence type="ECO:0000256" key="2">
    <source>
        <dbReference type="ARBA" id="ARBA00031870"/>
    </source>
</evidence>
<dbReference type="PANTHER" id="PTHR21600:SF84">
    <property type="entry name" value="PSEUDOURIDINE SYNTHASE RSUA_RLUA-LIKE DOMAIN-CONTAINING PROTEIN"/>
    <property type="match status" value="1"/>
</dbReference>
<dbReference type="GO" id="GO:0140098">
    <property type="term" value="F:catalytic activity, acting on RNA"/>
    <property type="evidence" value="ECO:0007669"/>
    <property type="project" value="UniProtKB-ARBA"/>
</dbReference>
<feature type="domain" description="Pseudouridine synthase RsuA/RluA-like" evidence="5">
    <location>
        <begin position="106"/>
        <end position="273"/>
    </location>
</feature>
<dbReference type="GO" id="GO:0009982">
    <property type="term" value="F:pseudouridine synthase activity"/>
    <property type="evidence" value="ECO:0007669"/>
    <property type="project" value="InterPro"/>
</dbReference>
<dbReference type="InterPro" id="IPR050188">
    <property type="entry name" value="RluA_PseudoU_synthase"/>
</dbReference>
<dbReference type="Gene3D" id="3.30.2350.10">
    <property type="entry name" value="Pseudouridine synthase"/>
    <property type="match status" value="1"/>
</dbReference>
<organism evidence="6 7">
    <name type="scientific">Corynebacterium amycolatum</name>
    <dbReference type="NCBI Taxonomy" id="43765"/>
    <lineage>
        <taxon>Bacteria</taxon>
        <taxon>Bacillati</taxon>
        <taxon>Actinomycetota</taxon>
        <taxon>Actinomycetes</taxon>
        <taxon>Mycobacteriales</taxon>
        <taxon>Corynebacteriaceae</taxon>
        <taxon>Corynebacterium</taxon>
    </lineage>
</organism>
<comment type="caution">
    <text evidence="6">The sequence shown here is derived from an EMBL/GenBank/DDBJ whole genome shotgun (WGS) entry which is preliminary data.</text>
</comment>
<evidence type="ECO:0000256" key="3">
    <source>
        <dbReference type="ARBA" id="ARBA00033164"/>
    </source>
</evidence>
<evidence type="ECO:0000313" key="6">
    <source>
        <dbReference type="EMBL" id="MEO3717426.1"/>
    </source>
</evidence>
<dbReference type="SUPFAM" id="SSF55120">
    <property type="entry name" value="Pseudouridine synthase"/>
    <property type="match status" value="1"/>
</dbReference>
<dbReference type="PANTHER" id="PTHR21600">
    <property type="entry name" value="MITOCHONDRIAL RNA PSEUDOURIDINE SYNTHASE"/>
    <property type="match status" value="1"/>
</dbReference>
<name>A0AAW9SUH1_CORAY</name>
<proteinExistence type="predicted"/>
<dbReference type="InterPro" id="IPR020103">
    <property type="entry name" value="PsdUridine_synth_cat_dom_sf"/>
</dbReference>
<dbReference type="GO" id="GO:0003723">
    <property type="term" value="F:RNA binding"/>
    <property type="evidence" value="ECO:0007669"/>
    <property type="project" value="InterPro"/>
</dbReference>
<feature type="region of interest" description="Disordered" evidence="4">
    <location>
        <begin position="1"/>
        <end position="25"/>
    </location>
</feature>
<dbReference type="Proteomes" id="UP001223646">
    <property type="component" value="Unassembled WGS sequence"/>
</dbReference>
<protein>
    <recommendedName>
        <fullName evidence="2">RNA pseudouridylate synthase</fullName>
    </recommendedName>
    <alternativeName>
        <fullName evidence="3">RNA-uridine isomerase</fullName>
    </alternativeName>
</protein>
<evidence type="ECO:0000313" key="7">
    <source>
        <dbReference type="Proteomes" id="UP001223646"/>
    </source>
</evidence>
<evidence type="ECO:0000256" key="1">
    <source>
        <dbReference type="ARBA" id="ARBA00000073"/>
    </source>
</evidence>
<evidence type="ECO:0000256" key="4">
    <source>
        <dbReference type="SAM" id="MobiDB-lite"/>
    </source>
</evidence>
<dbReference type="RefSeq" id="WP_284826140.1">
    <property type="nucleotide sequence ID" value="NZ_JASOOY020000027.1"/>
</dbReference>
<dbReference type="EMBL" id="JASOOY020000027">
    <property type="protein sequence ID" value="MEO3717426.1"/>
    <property type="molecule type" value="Genomic_DNA"/>
</dbReference>
<gene>
    <name evidence="6" type="ORF">QP460_007485</name>
</gene>
<dbReference type="AlphaFoldDB" id="A0AAW9SUH1"/>
<comment type="catalytic activity">
    <reaction evidence="1">
        <text>a uridine in RNA = a pseudouridine in RNA</text>
        <dbReference type="Rhea" id="RHEA:48348"/>
        <dbReference type="Rhea" id="RHEA-COMP:12068"/>
        <dbReference type="Rhea" id="RHEA-COMP:12069"/>
        <dbReference type="ChEBI" id="CHEBI:65314"/>
        <dbReference type="ChEBI" id="CHEBI:65315"/>
    </reaction>
</comment>
<reference evidence="6" key="2">
    <citation type="submission" date="2024-05" db="EMBL/GenBank/DDBJ databases">
        <authorList>
            <person name="Wolfe A."/>
        </authorList>
    </citation>
    <scope>NUCLEOTIDE SEQUENCE</scope>
    <source>
        <strain evidence="6">UMB1064</strain>
    </source>
</reference>
<dbReference type="InterPro" id="IPR006145">
    <property type="entry name" value="PsdUridine_synth_RsuA/RluA"/>
</dbReference>
<dbReference type="GO" id="GO:0000455">
    <property type="term" value="P:enzyme-directed rRNA pseudouridine synthesis"/>
    <property type="evidence" value="ECO:0007669"/>
    <property type="project" value="TreeGrafter"/>
</dbReference>
<reference evidence="6" key="1">
    <citation type="submission" date="2023-05" db="EMBL/GenBank/DDBJ databases">
        <authorList>
            <person name="Du J."/>
        </authorList>
    </citation>
    <scope>NUCLEOTIDE SEQUENCE</scope>
    <source>
        <strain evidence="6">UMB1064</strain>
    </source>
</reference>
<accession>A0AAW9SUH1</accession>
<evidence type="ECO:0000259" key="5">
    <source>
        <dbReference type="Pfam" id="PF00849"/>
    </source>
</evidence>
<dbReference type="Pfam" id="PF00849">
    <property type="entry name" value="PseudoU_synth_2"/>
    <property type="match status" value="1"/>
</dbReference>
<sequence>MRRMPLPIRDGLNPSRIAAPGRRGDAPTRAWDLLTGAIAGQTHRHPDDDEAAVAKRFADGLVVRANSVPYSPDDMVKPGAEMWFYRTPAPERTIAGPMPIVFQDDNLVVVDKPSFLATMPRGRHITETAVVRLRRELGNPELVPAHRLDRLTSGLLIFTARREVRGAYQGLFASGEVTKRYHALTSPTPIAGATSEALPETPLELRTRQHKVAGQMQAYTLEGEPNAHTIIEHISLVDVPSDADGLAADSGRVALWQLKPITGRTHQLRLHLSELGFPILGDQYYPEILPLEAENTSEPLHLVCVEMSFADPVTGEQRTFHSRRSVFNPLSLPDFNSPLIKSN</sequence>